<dbReference type="GO" id="GO:0009103">
    <property type="term" value="P:lipopolysaccharide biosynthetic process"/>
    <property type="evidence" value="ECO:0007669"/>
    <property type="project" value="TreeGrafter"/>
</dbReference>
<sequence>MRIVYLHQYFKTPNSSGGTRSYEMARRIAAKGHEVHVVTSTDDIKGESSEVIENFTVHWLPVAYSQSMSNNARIKAFALFALRSSFVARKLKGDVVFATSTPLTIVIPGILATLFRKAPLVFEVRDLWPDVPIALGALKGRTSKAVAKIMEKAAYRYSKHIVALSPDMKSGVVAKGISEEKVTIIPNASDNDLFTTSAKLGLEFRRQLPWLGAGKLVVYCGTLGKVNDVSYVARLASEMKKIDDSVRFLIVGNGNDEDNVRETAVDLNVFEENFFMMPPVTKLEVPAVLSAADFSLSTVAPVPALYANSANKVFDTFASGTPLAINHGGWLADLLEENEAGLVLDGIDIKSAANLLLEVLGDSEKLKLLAANSKKLATDKFDRQALAEELVKVLEKAESK</sequence>
<dbReference type="EMBL" id="LOQT01000026">
    <property type="protein sequence ID" value="OKX78186.1"/>
    <property type="molecule type" value="Genomic_DNA"/>
</dbReference>
<dbReference type="CDD" id="cd03794">
    <property type="entry name" value="GT4_WbuB-like"/>
    <property type="match status" value="1"/>
</dbReference>
<proteinExistence type="predicted"/>
<dbReference type="SUPFAM" id="SSF53756">
    <property type="entry name" value="UDP-Glycosyltransferase/glycogen phosphorylase"/>
    <property type="match status" value="1"/>
</dbReference>
<keyword evidence="1" id="KW-0328">Glycosyltransferase</keyword>
<evidence type="ECO:0000256" key="2">
    <source>
        <dbReference type="ARBA" id="ARBA00022679"/>
    </source>
</evidence>
<dbReference type="Pfam" id="PF13579">
    <property type="entry name" value="Glyco_trans_4_4"/>
    <property type="match status" value="1"/>
</dbReference>
<dbReference type="InterPro" id="IPR001296">
    <property type="entry name" value="Glyco_trans_1"/>
</dbReference>
<feature type="domain" description="Glycosyltransferase subfamily 4-like N-terminal" evidence="4">
    <location>
        <begin position="18"/>
        <end position="187"/>
    </location>
</feature>
<name>A0AB36IAE5_CORGT</name>
<dbReference type="PANTHER" id="PTHR46401">
    <property type="entry name" value="GLYCOSYLTRANSFERASE WBBK-RELATED"/>
    <property type="match status" value="1"/>
</dbReference>
<evidence type="ECO:0000259" key="4">
    <source>
        <dbReference type="Pfam" id="PF13579"/>
    </source>
</evidence>
<protein>
    <submittedName>
        <fullName evidence="5">Glycosyltransferase WbuB</fullName>
    </submittedName>
</protein>
<evidence type="ECO:0000256" key="1">
    <source>
        <dbReference type="ARBA" id="ARBA00022676"/>
    </source>
</evidence>
<keyword evidence="2" id="KW-0808">Transferase</keyword>
<comment type="caution">
    <text evidence="5">The sequence shown here is derived from an EMBL/GenBank/DDBJ whole genome shotgun (WGS) entry which is preliminary data.</text>
</comment>
<dbReference type="Proteomes" id="UP000186091">
    <property type="component" value="Unassembled WGS sequence"/>
</dbReference>
<dbReference type="PANTHER" id="PTHR46401:SF2">
    <property type="entry name" value="GLYCOSYLTRANSFERASE WBBK-RELATED"/>
    <property type="match status" value="1"/>
</dbReference>
<dbReference type="AlphaFoldDB" id="A0AB36IAE5"/>
<evidence type="ECO:0000313" key="6">
    <source>
        <dbReference type="Proteomes" id="UP000186091"/>
    </source>
</evidence>
<evidence type="ECO:0000259" key="3">
    <source>
        <dbReference type="Pfam" id="PF00534"/>
    </source>
</evidence>
<dbReference type="Pfam" id="PF00534">
    <property type="entry name" value="Glycos_transf_1"/>
    <property type="match status" value="1"/>
</dbReference>
<feature type="domain" description="Glycosyl transferase family 1" evidence="3">
    <location>
        <begin position="204"/>
        <end position="375"/>
    </location>
</feature>
<evidence type="ECO:0000313" key="5">
    <source>
        <dbReference type="EMBL" id="OKX78186.1"/>
    </source>
</evidence>
<reference evidence="5 6" key="1">
    <citation type="submission" date="2015-12" db="EMBL/GenBank/DDBJ databases">
        <title>Genome sequence of Corynebacterium AS 1.542.</title>
        <authorList>
            <person name="Yang J."/>
            <person name="Yang S."/>
        </authorList>
    </citation>
    <scope>NUCLEOTIDE SEQUENCE [LARGE SCALE GENOMIC DNA]</scope>
    <source>
        <strain evidence="5 6">AS 1.542</strain>
    </source>
</reference>
<dbReference type="Gene3D" id="3.40.50.2000">
    <property type="entry name" value="Glycogen Phosphorylase B"/>
    <property type="match status" value="2"/>
</dbReference>
<dbReference type="InterPro" id="IPR028098">
    <property type="entry name" value="Glyco_trans_4-like_N"/>
</dbReference>
<accession>A0AB36IAE5</accession>
<organism evidence="5 6">
    <name type="scientific">Corynebacterium glutamicum</name>
    <name type="common">Brevibacterium saccharolyticum</name>
    <dbReference type="NCBI Taxonomy" id="1718"/>
    <lineage>
        <taxon>Bacteria</taxon>
        <taxon>Bacillati</taxon>
        <taxon>Actinomycetota</taxon>
        <taxon>Actinomycetes</taxon>
        <taxon>Mycobacteriales</taxon>
        <taxon>Corynebacteriaceae</taxon>
        <taxon>Corynebacterium</taxon>
    </lineage>
</organism>
<gene>
    <name evidence="5" type="ORF">AUP69_12215</name>
</gene>
<dbReference type="RefSeq" id="WP_003855457.1">
    <property type="nucleotide sequence ID" value="NZ_JAAOYN010000001.1"/>
</dbReference>
<dbReference type="GO" id="GO:0016757">
    <property type="term" value="F:glycosyltransferase activity"/>
    <property type="evidence" value="ECO:0007669"/>
    <property type="project" value="UniProtKB-KW"/>
</dbReference>